<evidence type="ECO:0000313" key="3">
    <source>
        <dbReference type="EMBL" id="AVP97288.1"/>
    </source>
</evidence>
<keyword evidence="1" id="KW-0812">Transmembrane</keyword>
<protein>
    <recommendedName>
        <fullName evidence="5">DUF4331 domain-containing protein</fullName>
    </recommendedName>
</protein>
<sequence length="381" mass="42818">MSRLFTLLVAVVLSLLAVRASASDHADPALPAEFDPSLVKEPNITGLFVFPKGDRLILVYNVFRSLSSPPPYKFEDYEFVVYMDLHSQIDYSNSEIRARYGGQVVNPQGIKPDASITIRINNQAELAEKTVEGLNNPDDIQWYVGVRDDPFIFTPFFGVNVVSMVMSIPMSAFPEGQQDWILWGITRKKGSTEILDHIGRGLRTQLPRFGFINTLPPAEQADAINTQAHKSDMLRKFLMSYVAPATNLYDDTFAIRYYDGEPDVCIYTSRYPVLYPNGRALEDDIAKIACDFGDCILVELAIAVGKIYPRPVVNDKPFSADFPYLAEPWPDKPAAPPKKGLSTQWQIRIFIGLVIGFSILILYWLITGWKAKRKLKALGIK</sequence>
<gene>
    <name evidence="3" type="ORF">C7S18_08825</name>
</gene>
<keyword evidence="2" id="KW-0732">Signal</keyword>
<dbReference type="OrthoDB" id="525451at2"/>
<name>A0A2P1PR53_9GAMM</name>
<evidence type="ECO:0000313" key="4">
    <source>
        <dbReference type="Proteomes" id="UP000241074"/>
    </source>
</evidence>
<evidence type="ECO:0008006" key="5">
    <source>
        <dbReference type="Google" id="ProtNLM"/>
    </source>
</evidence>
<accession>A0A2P1PR53</accession>
<dbReference type="KEGG" id="xba:C7S18_08825"/>
<keyword evidence="1" id="KW-1133">Transmembrane helix</keyword>
<keyword evidence="1" id="KW-0472">Membrane</keyword>
<proteinExistence type="predicted"/>
<dbReference type="Proteomes" id="UP000241074">
    <property type="component" value="Chromosome"/>
</dbReference>
<organism evidence="3 4">
    <name type="scientific">Ahniella affigens</name>
    <dbReference type="NCBI Taxonomy" id="2021234"/>
    <lineage>
        <taxon>Bacteria</taxon>
        <taxon>Pseudomonadati</taxon>
        <taxon>Pseudomonadota</taxon>
        <taxon>Gammaproteobacteria</taxon>
        <taxon>Lysobacterales</taxon>
        <taxon>Rhodanobacteraceae</taxon>
        <taxon>Ahniella</taxon>
    </lineage>
</organism>
<dbReference type="RefSeq" id="WP_106891212.1">
    <property type="nucleotide sequence ID" value="NZ_CP027860.1"/>
</dbReference>
<dbReference type="AlphaFoldDB" id="A0A2P1PR53"/>
<reference evidence="3 4" key="1">
    <citation type="submission" date="2018-03" db="EMBL/GenBank/DDBJ databases">
        <title>Ahniella affigens gen. nov., sp. nov., a gammaproteobacterium isolated from sandy soil near a stream.</title>
        <authorList>
            <person name="Ko Y."/>
            <person name="Kim J.-H."/>
        </authorList>
    </citation>
    <scope>NUCLEOTIDE SEQUENCE [LARGE SCALE GENOMIC DNA]</scope>
    <source>
        <strain evidence="3 4">D13</strain>
    </source>
</reference>
<feature type="chain" id="PRO_5015183818" description="DUF4331 domain-containing protein" evidence="2">
    <location>
        <begin position="23"/>
        <end position="381"/>
    </location>
</feature>
<keyword evidence="4" id="KW-1185">Reference proteome</keyword>
<reference evidence="3 4" key="2">
    <citation type="submission" date="2018-03" db="EMBL/GenBank/DDBJ databases">
        <authorList>
            <person name="Keele B.F."/>
        </authorList>
    </citation>
    <scope>NUCLEOTIDE SEQUENCE [LARGE SCALE GENOMIC DNA]</scope>
    <source>
        <strain evidence="3 4">D13</strain>
    </source>
</reference>
<evidence type="ECO:0000256" key="1">
    <source>
        <dbReference type="SAM" id="Phobius"/>
    </source>
</evidence>
<evidence type="ECO:0000256" key="2">
    <source>
        <dbReference type="SAM" id="SignalP"/>
    </source>
</evidence>
<dbReference type="EMBL" id="CP027860">
    <property type="protein sequence ID" value="AVP97288.1"/>
    <property type="molecule type" value="Genomic_DNA"/>
</dbReference>
<feature type="transmembrane region" description="Helical" evidence="1">
    <location>
        <begin position="345"/>
        <end position="366"/>
    </location>
</feature>
<feature type="signal peptide" evidence="2">
    <location>
        <begin position="1"/>
        <end position="22"/>
    </location>
</feature>